<dbReference type="Pfam" id="PF03734">
    <property type="entry name" value="YkuD"/>
    <property type="match status" value="1"/>
</dbReference>
<keyword evidence="8" id="KW-0564">Palmitate</keyword>
<evidence type="ECO:0000256" key="6">
    <source>
        <dbReference type="ARBA" id="ARBA00022984"/>
    </source>
</evidence>
<evidence type="ECO:0000256" key="3">
    <source>
        <dbReference type="ARBA" id="ARBA00022679"/>
    </source>
</evidence>
<dbReference type="Gene3D" id="2.60.40.3710">
    <property type="match status" value="1"/>
</dbReference>
<dbReference type="Proteomes" id="UP000298111">
    <property type="component" value="Unassembled WGS sequence"/>
</dbReference>
<evidence type="ECO:0000256" key="9">
    <source>
        <dbReference type="ARBA" id="ARBA00023288"/>
    </source>
</evidence>
<dbReference type="RefSeq" id="WP_016469880.1">
    <property type="nucleotide sequence ID" value="NZ_BBQG01000009.1"/>
</dbReference>
<dbReference type="EMBL" id="RCIY01000088">
    <property type="protein sequence ID" value="TGG78187.1"/>
    <property type="molecule type" value="Genomic_DNA"/>
</dbReference>
<dbReference type="InterPro" id="IPR041280">
    <property type="entry name" value="Big_10"/>
</dbReference>
<keyword evidence="10" id="KW-0012">Acyltransferase</keyword>
<dbReference type="InterPro" id="IPR005490">
    <property type="entry name" value="LD_TPept_cat_dom"/>
</dbReference>
<dbReference type="Gene3D" id="2.40.440.10">
    <property type="entry name" value="L,D-transpeptidase catalytic domain-like"/>
    <property type="match status" value="1"/>
</dbReference>
<comment type="pathway">
    <text evidence="1 13">Cell wall biogenesis; peptidoglycan biosynthesis.</text>
</comment>
<dbReference type="FunFam" id="2.40.440.10:FF:000005">
    <property type="entry name" value="L,D-transpeptidase 2"/>
    <property type="match status" value="1"/>
</dbReference>
<evidence type="ECO:0000256" key="2">
    <source>
        <dbReference type="ARBA" id="ARBA00022475"/>
    </source>
</evidence>
<evidence type="ECO:0000256" key="11">
    <source>
        <dbReference type="ARBA" id="ARBA00023316"/>
    </source>
</evidence>
<accession>A0A6C1CBT4</accession>
<evidence type="ECO:0000256" key="7">
    <source>
        <dbReference type="ARBA" id="ARBA00023136"/>
    </source>
</evidence>
<keyword evidence="3" id="KW-0808">Transferase</keyword>
<feature type="active site" description="Nucleophile" evidence="13">
    <location>
        <position position="358"/>
    </location>
</feature>
<evidence type="ECO:0000259" key="14">
    <source>
        <dbReference type="PROSITE" id="PS52029"/>
    </source>
</evidence>
<keyword evidence="9" id="KW-0449">Lipoprotein</keyword>
<dbReference type="PANTHER" id="PTHR30582:SF2">
    <property type="entry name" value="L,D-TRANSPEPTIDASE YCIB-RELATED"/>
    <property type="match status" value="1"/>
</dbReference>
<keyword evidence="2" id="KW-1003">Cell membrane</keyword>
<dbReference type="SUPFAM" id="SSF141523">
    <property type="entry name" value="L,D-transpeptidase catalytic domain-like"/>
    <property type="match status" value="1"/>
</dbReference>
<dbReference type="Gene3D" id="2.60.40.3780">
    <property type="match status" value="1"/>
</dbReference>
<evidence type="ECO:0000256" key="13">
    <source>
        <dbReference type="PROSITE-ProRule" id="PRU01373"/>
    </source>
</evidence>
<dbReference type="GO" id="GO:0071972">
    <property type="term" value="F:peptidoglycan L,D-transpeptidase activity"/>
    <property type="evidence" value="ECO:0007669"/>
    <property type="project" value="TreeGrafter"/>
</dbReference>
<keyword evidence="7" id="KW-0472">Membrane</keyword>
<dbReference type="UniPathway" id="UPA00219"/>
<reference evidence="15 16" key="1">
    <citation type="submission" date="2018-10" db="EMBL/GenBank/DDBJ databases">
        <title>Isolation of pseudouridimycin from Streptomyces albus DSM 40763.</title>
        <authorList>
            <person name="Rosenqvist P."/>
            <person name="Metsae-Ketelae M."/>
            <person name="Virta P."/>
        </authorList>
    </citation>
    <scope>NUCLEOTIDE SEQUENCE [LARGE SCALE GENOMIC DNA]</scope>
    <source>
        <strain evidence="15 16">DSM 40763</strain>
    </source>
</reference>
<keyword evidence="11 13" id="KW-0961">Cell wall biogenesis/degradation</keyword>
<dbReference type="CDD" id="cd16913">
    <property type="entry name" value="YkuD_like"/>
    <property type="match status" value="1"/>
</dbReference>
<gene>
    <name evidence="15" type="ORF">D8771_26505</name>
</gene>
<dbReference type="GO" id="GO:0016746">
    <property type="term" value="F:acyltransferase activity"/>
    <property type="evidence" value="ECO:0007669"/>
    <property type="project" value="UniProtKB-KW"/>
</dbReference>
<evidence type="ECO:0000256" key="5">
    <source>
        <dbReference type="ARBA" id="ARBA00022960"/>
    </source>
</evidence>
<proteinExistence type="predicted"/>
<feature type="domain" description="L,D-TPase catalytic" evidence="14">
    <location>
        <begin position="259"/>
        <end position="390"/>
    </location>
</feature>
<sequence>MAKDKLKWDTLRGDGRAKAIGGSAAALVVLLVVLLLTLATCQGGGGSGARAKGKEDEPAKGPSEAVVRITPEDGADGVRTSGALKVTAAKGKLTEVTVKDAKDNEVEGALFGGGSVWRPATHLAAGTKYTVDAVAKDSEGRASAKHASFTTFVPRDTFVAYYTPHGGDTVGAGMPVSVTFNRPVTDRKAVEKAISVTADPKVEVAGHWFGDQRLDFRPEKYWKSGTKVTLDLNLSGVEGAEGVYGTQRKKAEFTIGRQQVSVVDAKKKTMTVTRDGKRIKTIPITSGSPATPTYNGKMVISEKLPVTRMNGETVGFGGEYDIKDVPHAMRLSTSGTFIHGNYWTPKPQFGQVNASHGCVGLHDLRGGGDNGTPGAWFFENSMIGDVVEVRNSQDETIRPDNGLNGWNMSWEKWTAPQ</sequence>
<evidence type="ECO:0000256" key="10">
    <source>
        <dbReference type="ARBA" id="ARBA00023315"/>
    </source>
</evidence>
<evidence type="ECO:0000313" key="16">
    <source>
        <dbReference type="Proteomes" id="UP000298111"/>
    </source>
</evidence>
<comment type="caution">
    <text evidence="15">The sequence shown here is derived from an EMBL/GenBank/DDBJ whole genome shotgun (WGS) entry which is preliminary data.</text>
</comment>
<dbReference type="CDD" id="cd13432">
    <property type="entry name" value="LDT_IgD_like_2"/>
    <property type="match status" value="1"/>
</dbReference>
<dbReference type="Pfam" id="PF17964">
    <property type="entry name" value="Big_10"/>
    <property type="match status" value="1"/>
</dbReference>
<organism evidence="15 16">
    <name type="scientific">Streptomyces albus</name>
    <dbReference type="NCBI Taxonomy" id="1888"/>
    <lineage>
        <taxon>Bacteria</taxon>
        <taxon>Bacillati</taxon>
        <taxon>Actinomycetota</taxon>
        <taxon>Actinomycetes</taxon>
        <taxon>Kitasatosporales</taxon>
        <taxon>Streptomycetaceae</taxon>
        <taxon>Streptomyces</taxon>
    </lineage>
</organism>
<evidence type="ECO:0000313" key="15">
    <source>
        <dbReference type="EMBL" id="TGG78187.1"/>
    </source>
</evidence>
<dbReference type="FunFam" id="2.60.40.3780:FF:000001">
    <property type="entry name" value="L,D-transpeptidase 2"/>
    <property type="match status" value="1"/>
</dbReference>
<evidence type="ECO:0000256" key="4">
    <source>
        <dbReference type="ARBA" id="ARBA00022729"/>
    </source>
</evidence>
<name>A0A6C1CBT4_9ACTN</name>
<dbReference type="GeneID" id="75181215"/>
<feature type="active site" description="Proton donor/acceptor" evidence="13">
    <location>
        <position position="339"/>
    </location>
</feature>
<keyword evidence="6 13" id="KW-0573">Peptidoglycan synthesis</keyword>
<dbReference type="GO" id="GO:0005576">
    <property type="term" value="C:extracellular region"/>
    <property type="evidence" value="ECO:0007669"/>
    <property type="project" value="TreeGrafter"/>
</dbReference>
<keyword evidence="4" id="KW-0732">Signal</keyword>
<dbReference type="GO" id="GO:0071555">
    <property type="term" value="P:cell wall organization"/>
    <property type="evidence" value="ECO:0007669"/>
    <property type="project" value="UniProtKB-UniRule"/>
</dbReference>
<evidence type="ECO:0000256" key="12">
    <source>
        <dbReference type="ARBA" id="ARBA00060592"/>
    </source>
</evidence>
<dbReference type="GO" id="GO:0008360">
    <property type="term" value="P:regulation of cell shape"/>
    <property type="evidence" value="ECO:0007669"/>
    <property type="project" value="UniProtKB-UniRule"/>
</dbReference>
<keyword evidence="5 13" id="KW-0133">Cell shape</keyword>
<dbReference type="InterPro" id="IPR038063">
    <property type="entry name" value="Transpep_catalytic_dom"/>
</dbReference>
<protein>
    <recommendedName>
        <fullName evidence="14">L,D-TPase catalytic domain-containing protein</fullName>
    </recommendedName>
</protein>
<evidence type="ECO:0000256" key="1">
    <source>
        <dbReference type="ARBA" id="ARBA00004752"/>
    </source>
</evidence>
<dbReference type="AlphaFoldDB" id="A0A6C1CBT4"/>
<dbReference type="GO" id="GO:0018104">
    <property type="term" value="P:peptidoglycan-protein cross-linking"/>
    <property type="evidence" value="ECO:0007669"/>
    <property type="project" value="TreeGrafter"/>
</dbReference>
<dbReference type="PROSITE" id="PS52029">
    <property type="entry name" value="LD_TPASE"/>
    <property type="match status" value="1"/>
</dbReference>
<dbReference type="InterPro" id="IPR050979">
    <property type="entry name" value="LD-transpeptidase"/>
</dbReference>
<evidence type="ECO:0000256" key="8">
    <source>
        <dbReference type="ARBA" id="ARBA00023139"/>
    </source>
</evidence>
<comment type="pathway">
    <text evidence="12">Glycan biosynthesis.</text>
</comment>
<dbReference type="PANTHER" id="PTHR30582">
    <property type="entry name" value="L,D-TRANSPEPTIDASE"/>
    <property type="match status" value="1"/>
</dbReference>